<protein>
    <recommendedName>
        <fullName evidence="3">UBC core domain-containing protein</fullName>
    </recommendedName>
</protein>
<dbReference type="PROSITE" id="PS50127">
    <property type="entry name" value="UBC_2"/>
    <property type="match status" value="1"/>
</dbReference>
<keyword evidence="1" id="KW-0833">Ubl conjugation pathway</keyword>
<dbReference type="Gene3D" id="3.10.110.10">
    <property type="entry name" value="Ubiquitin Conjugating Enzyme"/>
    <property type="match status" value="1"/>
</dbReference>
<keyword evidence="5" id="KW-1185">Reference proteome</keyword>
<reference evidence="4 5" key="1">
    <citation type="journal article" date="2024" name="Commun. Biol.">
        <title>Comparative genomic analysis of thermophilic fungi reveals convergent evolutionary adaptations and gene losses.</title>
        <authorList>
            <person name="Steindorff A.S."/>
            <person name="Aguilar-Pontes M.V."/>
            <person name="Robinson A.J."/>
            <person name="Andreopoulos B."/>
            <person name="LaButti K."/>
            <person name="Kuo A."/>
            <person name="Mondo S."/>
            <person name="Riley R."/>
            <person name="Otillar R."/>
            <person name="Haridas S."/>
            <person name="Lipzen A."/>
            <person name="Grimwood J."/>
            <person name="Schmutz J."/>
            <person name="Clum A."/>
            <person name="Reid I.D."/>
            <person name="Moisan M.C."/>
            <person name="Butler G."/>
            <person name="Nguyen T.T.M."/>
            <person name="Dewar K."/>
            <person name="Conant G."/>
            <person name="Drula E."/>
            <person name="Henrissat B."/>
            <person name="Hansel C."/>
            <person name="Singer S."/>
            <person name="Hutchinson M.I."/>
            <person name="de Vries R.P."/>
            <person name="Natvig D.O."/>
            <person name="Powell A.J."/>
            <person name="Tsang A."/>
            <person name="Grigoriev I.V."/>
        </authorList>
    </citation>
    <scope>NUCLEOTIDE SEQUENCE [LARGE SCALE GENOMIC DNA]</scope>
    <source>
        <strain evidence="4 5">CBS 494.80</strain>
    </source>
</reference>
<feature type="region of interest" description="Disordered" evidence="2">
    <location>
        <begin position="660"/>
        <end position="691"/>
    </location>
</feature>
<dbReference type="Proteomes" id="UP001595075">
    <property type="component" value="Unassembled WGS sequence"/>
</dbReference>
<accession>A0ABR4CKK7</accession>
<dbReference type="Pfam" id="PF00179">
    <property type="entry name" value="UQ_con"/>
    <property type="match status" value="1"/>
</dbReference>
<gene>
    <name evidence="4" type="ORF">VTL71DRAFT_13522</name>
</gene>
<name>A0ABR4CKK7_9HELO</name>
<dbReference type="SUPFAM" id="SSF54495">
    <property type="entry name" value="UBC-like"/>
    <property type="match status" value="1"/>
</dbReference>
<evidence type="ECO:0000256" key="2">
    <source>
        <dbReference type="SAM" id="MobiDB-lite"/>
    </source>
</evidence>
<dbReference type="SMART" id="SM00212">
    <property type="entry name" value="UBCc"/>
    <property type="match status" value="1"/>
</dbReference>
<feature type="region of interest" description="Disordered" evidence="2">
    <location>
        <begin position="188"/>
        <end position="215"/>
    </location>
</feature>
<dbReference type="InterPro" id="IPR000608">
    <property type="entry name" value="UBC"/>
</dbReference>
<organism evidence="4 5">
    <name type="scientific">Oculimacula yallundae</name>
    <dbReference type="NCBI Taxonomy" id="86028"/>
    <lineage>
        <taxon>Eukaryota</taxon>
        <taxon>Fungi</taxon>
        <taxon>Dikarya</taxon>
        <taxon>Ascomycota</taxon>
        <taxon>Pezizomycotina</taxon>
        <taxon>Leotiomycetes</taxon>
        <taxon>Helotiales</taxon>
        <taxon>Ploettnerulaceae</taxon>
        <taxon>Oculimacula</taxon>
    </lineage>
</organism>
<dbReference type="EMBL" id="JAZHXI010000006">
    <property type="protein sequence ID" value="KAL2070496.1"/>
    <property type="molecule type" value="Genomic_DNA"/>
</dbReference>
<dbReference type="InterPro" id="IPR016135">
    <property type="entry name" value="UBQ-conjugating_enzyme/RWD"/>
</dbReference>
<evidence type="ECO:0000259" key="3">
    <source>
        <dbReference type="PROSITE" id="PS50127"/>
    </source>
</evidence>
<evidence type="ECO:0000256" key="1">
    <source>
        <dbReference type="ARBA" id="ARBA00022786"/>
    </source>
</evidence>
<evidence type="ECO:0000313" key="5">
    <source>
        <dbReference type="Proteomes" id="UP001595075"/>
    </source>
</evidence>
<feature type="domain" description="UBC core" evidence="3">
    <location>
        <begin position="14"/>
        <end position="157"/>
    </location>
</feature>
<dbReference type="InterPro" id="IPR050113">
    <property type="entry name" value="Ub_conjugating_enzyme"/>
</dbReference>
<dbReference type="PANTHER" id="PTHR24067">
    <property type="entry name" value="UBIQUITIN-CONJUGATING ENZYME E2"/>
    <property type="match status" value="1"/>
</dbReference>
<proteinExistence type="predicted"/>
<comment type="caution">
    <text evidence="4">The sequence shown here is derived from an EMBL/GenBank/DDBJ whole genome shotgun (WGS) entry which is preliminary data.</text>
</comment>
<dbReference type="CDD" id="cd00195">
    <property type="entry name" value="UBCc_UEV"/>
    <property type="match status" value="1"/>
</dbReference>
<feature type="compositionally biased region" description="Gly residues" evidence="2">
    <location>
        <begin position="666"/>
        <end position="691"/>
    </location>
</feature>
<sequence>MAASSANALTSTNGLKKRLLQDIAELQTKPYPNIALHVHEDDLTHACLVLTVEDFGPMHLTVDLPSDFPLSPPAIRMDSSVHHPNIFGSYICASILNTKEGYTPAYTLKSIAIHILSFFSSDKIEQVGGGYQVDLTKYRSTYSYLADRQSYVCKECNFGVSALGPGRAIAAGSNTIPLPPVSGEDADIHWPSPQSASSGNGRKRRHATMTTSVEAPTPAPQAEIKAIKHFKGIRDMKLPDEILLLFCDLLEDEDLMVFAQAWDTIGALMTNYDIIRTRELQCFCFKTNYMTSRLGVGVDIEKRGRIGSFQSEFDLLSLEGFKDHKIRRSVQGAEFQHWLGLPISNGHWRKVKDNVMATLSTLSTEAGMGSGHVSQVIYGFMNDIVVKLNKETEKETARAPYYPYEETPKSTLTHASEKAIESYFHLFHLLLCLATEQPSIRVEANRKLNAFGQGANSKGACPNLGHLLVAALISDVEITEKMLKSIVRETITRNVVWMLDFKGSAMIGLAYLEPSSISEYRLKQTFEAGKTSYRLLMFLNLFRKVTVGNPRKDLSVLRDEAFQRHGAPPRGSAKGLAESIKHIHQVSSFSQFLHHMDIEKVSAEWFTTFLKDCIQDSVKKGYSSNPLSQGQALTYRQRDEPNVEIVSGVYSQSTPASGFSFFPGHGNSGSGRGGYGSRGGRGGRGGYSRGR</sequence>
<evidence type="ECO:0000313" key="4">
    <source>
        <dbReference type="EMBL" id="KAL2070496.1"/>
    </source>
</evidence>